<protein>
    <submittedName>
        <fullName evidence="3">Uncharacterized protein</fullName>
    </submittedName>
</protein>
<evidence type="ECO:0000256" key="1">
    <source>
        <dbReference type="SAM" id="MobiDB-lite"/>
    </source>
</evidence>
<feature type="compositionally biased region" description="Basic and acidic residues" evidence="1">
    <location>
        <begin position="44"/>
        <end position="58"/>
    </location>
</feature>
<accession>A0A915I8I2</accession>
<evidence type="ECO:0000313" key="3">
    <source>
        <dbReference type="WBParaSite" id="nRc.2.0.1.t10474-RA"/>
    </source>
</evidence>
<dbReference type="AlphaFoldDB" id="A0A915I8I2"/>
<keyword evidence="2" id="KW-1185">Reference proteome</keyword>
<name>A0A915I8I2_ROMCU</name>
<feature type="region of interest" description="Disordered" evidence="1">
    <location>
        <begin position="25"/>
        <end position="71"/>
    </location>
</feature>
<reference evidence="3" key="1">
    <citation type="submission" date="2022-11" db="UniProtKB">
        <authorList>
            <consortium name="WormBaseParasite"/>
        </authorList>
    </citation>
    <scope>IDENTIFICATION</scope>
</reference>
<organism evidence="2 3">
    <name type="scientific">Romanomermis culicivorax</name>
    <name type="common">Nematode worm</name>
    <dbReference type="NCBI Taxonomy" id="13658"/>
    <lineage>
        <taxon>Eukaryota</taxon>
        <taxon>Metazoa</taxon>
        <taxon>Ecdysozoa</taxon>
        <taxon>Nematoda</taxon>
        <taxon>Enoplea</taxon>
        <taxon>Dorylaimia</taxon>
        <taxon>Mermithida</taxon>
        <taxon>Mermithoidea</taxon>
        <taxon>Mermithidae</taxon>
        <taxon>Romanomermis</taxon>
    </lineage>
</organism>
<sequence>MNDQKIFSPKTPIWRKRTVIQTGQEPASASNIGQHWPVSGQSDDDWRQGRFDDLRRPFNDGPTMTTGLIAGTTSYGGRDAYKRRPVLPWLITRRLSNLDGVGMKPSSAAPSFSCTKRPIHQSLLYFCKRRRYMSVQFPKILSV</sequence>
<evidence type="ECO:0000313" key="2">
    <source>
        <dbReference type="Proteomes" id="UP000887565"/>
    </source>
</evidence>
<proteinExistence type="predicted"/>
<feature type="compositionally biased region" description="Polar residues" evidence="1">
    <location>
        <begin position="62"/>
        <end position="71"/>
    </location>
</feature>
<dbReference type="WBParaSite" id="nRc.2.0.1.t10474-RA">
    <property type="protein sequence ID" value="nRc.2.0.1.t10474-RA"/>
    <property type="gene ID" value="nRc.2.0.1.g10474"/>
</dbReference>
<dbReference type="Proteomes" id="UP000887565">
    <property type="component" value="Unplaced"/>
</dbReference>